<reference evidence="5" key="1">
    <citation type="submission" date="2022-05" db="EMBL/GenBank/DDBJ databases">
        <title>Jatrophihabitans sp. SB3-54 whole genome sequence.</title>
        <authorList>
            <person name="Suh M.K."/>
            <person name="Eom M.K."/>
            <person name="Kim J.S."/>
            <person name="Kim H.S."/>
            <person name="Do H.E."/>
            <person name="Shin Y.K."/>
            <person name="Lee J.-S."/>
        </authorList>
    </citation>
    <scope>NUCLEOTIDE SEQUENCE</scope>
    <source>
        <strain evidence="5">SB3-54</strain>
    </source>
</reference>
<evidence type="ECO:0000256" key="3">
    <source>
        <dbReference type="ARBA" id="ARBA00023163"/>
    </source>
</evidence>
<name>A0ABY7K510_9ACTN</name>
<evidence type="ECO:0000313" key="6">
    <source>
        <dbReference type="Proteomes" id="UP001164693"/>
    </source>
</evidence>
<keyword evidence="2" id="KW-0238">DNA-binding</keyword>
<keyword evidence="6" id="KW-1185">Reference proteome</keyword>
<dbReference type="SMART" id="SM00347">
    <property type="entry name" value="HTH_MARR"/>
    <property type="match status" value="1"/>
</dbReference>
<dbReference type="Pfam" id="PF12802">
    <property type="entry name" value="MarR_2"/>
    <property type="match status" value="1"/>
</dbReference>
<feature type="domain" description="HTH marR-type" evidence="4">
    <location>
        <begin position="7"/>
        <end position="139"/>
    </location>
</feature>
<evidence type="ECO:0000256" key="1">
    <source>
        <dbReference type="ARBA" id="ARBA00023015"/>
    </source>
</evidence>
<protein>
    <submittedName>
        <fullName evidence="5">MarR family transcriptional regulator</fullName>
    </submittedName>
</protein>
<proteinExistence type="predicted"/>
<sequence length="150" mass="16335">MSETASISDLCSEIRSAEQALTAHHEAVLRRYGLAMTQYLVLLALSREGGMSAAQLARTCGVRQQSISSVLSGMQDKGLIRRRQSPLHAKVQVATATSEGETVFQRAYQEVAVLERQLAEAFSPAERASLVALLERARAVLVQQTRPAEP</sequence>
<dbReference type="PANTHER" id="PTHR42756:SF1">
    <property type="entry name" value="TRANSCRIPTIONAL REPRESSOR OF EMRAB OPERON"/>
    <property type="match status" value="1"/>
</dbReference>
<dbReference type="EMBL" id="CP097463">
    <property type="protein sequence ID" value="WAX58191.1"/>
    <property type="molecule type" value="Genomic_DNA"/>
</dbReference>
<evidence type="ECO:0000313" key="5">
    <source>
        <dbReference type="EMBL" id="WAX58191.1"/>
    </source>
</evidence>
<accession>A0ABY7K510</accession>
<dbReference type="InterPro" id="IPR036390">
    <property type="entry name" value="WH_DNA-bd_sf"/>
</dbReference>
<dbReference type="RefSeq" id="WP_269444741.1">
    <property type="nucleotide sequence ID" value="NZ_CP097463.1"/>
</dbReference>
<dbReference type="SUPFAM" id="SSF46785">
    <property type="entry name" value="Winged helix' DNA-binding domain"/>
    <property type="match status" value="1"/>
</dbReference>
<dbReference type="PANTHER" id="PTHR42756">
    <property type="entry name" value="TRANSCRIPTIONAL REGULATOR, MARR"/>
    <property type="match status" value="1"/>
</dbReference>
<gene>
    <name evidence="5" type="ORF">M6B22_05340</name>
</gene>
<evidence type="ECO:0000256" key="2">
    <source>
        <dbReference type="ARBA" id="ARBA00023125"/>
    </source>
</evidence>
<organism evidence="5 6">
    <name type="scientific">Jatrophihabitans cynanchi</name>
    <dbReference type="NCBI Taxonomy" id="2944128"/>
    <lineage>
        <taxon>Bacteria</taxon>
        <taxon>Bacillati</taxon>
        <taxon>Actinomycetota</taxon>
        <taxon>Actinomycetes</taxon>
        <taxon>Jatrophihabitantales</taxon>
        <taxon>Jatrophihabitantaceae</taxon>
        <taxon>Jatrophihabitans</taxon>
    </lineage>
</organism>
<dbReference type="Proteomes" id="UP001164693">
    <property type="component" value="Chromosome"/>
</dbReference>
<keyword evidence="3" id="KW-0804">Transcription</keyword>
<dbReference type="InterPro" id="IPR036388">
    <property type="entry name" value="WH-like_DNA-bd_sf"/>
</dbReference>
<evidence type="ECO:0000259" key="4">
    <source>
        <dbReference type="PROSITE" id="PS50995"/>
    </source>
</evidence>
<dbReference type="PROSITE" id="PS50995">
    <property type="entry name" value="HTH_MARR_2"/>
    <property type="match status" value="1"/>
</dbReference>
<dbReference type="Gene3D" id="1.10.10.10">
    <property type="entry name" value="Winged helix-like DNA-binding domain superfamily/Winged helix DNA-binding domain"/>
    <property type="match status" value="1"/>
</dbReference>
<dbReference type="InterPro" id="IPR000835">
    <property type="entry name" value="HTH_MarR-typ"/>
</dbReference>
<keyword evidence="1" id="KW-0805">Transcription regulation</keyword>